<name>A0A937X6I2_9BACT</name>
<dbReference type="AlphaFoldDB" id="A0A937X6I2"/>
<protein>
    <submittedName>
        <fullName evidence="1">Uncharacterized protein</fullName>
    </submittedName>
</protein>
<dbReference type="EMBL" id="VGJX01000669">
    <property type="protein sequence ID" value="MBM3275662.1"/>
    <property type="molecule type" value="Genomic_DNA"/>
</dbReference>
<organism evidence="1 2">
    <name type="scientific">Candidatus Tanganyikabacteria bacterium</name>
    <dbReference type="NCBI Taxonomy" id="2961651"/>
    <lineage>
        <taxon>Bacteria</taxon>
        <taxon>Bacillati</taxon>
        <taxon>Candidatus Sericytochromatia</taxon>
        <taxon>Candidatus Tanganyikabacteria</taxon>
    </lineage>
</organism>
<evidence type="ECO:0000313" key="2">
    <source>
        <dbReference type="Proteomes" id="UP000703893"/>
    </source>
</evidence>
<reference evidence="1 2" key="1">
    <citation type="submission" date="2019-03" db="EMBL/GenBank/DDBJ databases">
        <title>Lake Tanganyika Metagenome-Assembled Genomes (MAGs).</title>
        <authorList>
            <person name="Tran P."/>
        </authorList>
    </citation>
    <scope>NUCLEOTIDE SEQUENCE [LARGE SCALE GENOMIC DNA]</scope>
    <source>
        <strain evidence="1">K_DeepCast_65m_m2_236</strain>
    </source>
</reference>
<sequence length="86" mass="9257">MADLQPGEVGWVCDCGAADPHPLVKGAWNAGEDVCGRRLPAFRMRPEQVGERVSVDVSAEPDIFELNRAPDPTEGPIYLDVEPALG</sequence>
<accession>A0A937X6I2</accession>
<gene>
    <name evidence="1" type="ORF">FJZ00_10950</name>
</gene>
<evidence type="ECO:0000313" key="1">
    <source>
        <dbReference type="EMBL" id="MBM3275662.1"/>
    </source>
</evidence>
<comment type="caution">
    <text evidence="1">The sequence shown here is derived from an EMBL/GenBank/DDBJ whole genome shotgun (WGS) entry which is preliminary data.</text>
</comment>
<dbReference type="Proteomes" id="UP000703893">
    <property type="component" value="Unassembled WGS sequence"/>
</dbReference>
<proteinExistence type="predicted"/>